<evidence type="ECO:0000313" key="3">
    <source>
        <dbReference type="EMBL" id="KAK3169965.1"/>
    </source>
</evidence>
<name>A0AAD9Z267_9LECA</name>
<dbReference type="AlphaFoldDB" id="A0AAD9Z267"/>
<evidence type="ECO:0000256" key="2">
    <source>
        <dbReference type="SAM" id="MobiDB-lite"/>
    </source>
</evidence>
<dbReference type="EMBL" id="JASNWA010000009">
    <property type="protein sequence ID" value="KAK3169965.1"/>
    <property type="molecule type" value="Genomic_DNA"/>
</dbReference>
<comment type="caution">
    <text evidence="3">The sequence shown here is derived from an EMBL/GenBank/DDBJ whole genome shotgun (WGS) entry which is preliminary data.</text>
</comment>
<keyword evidence="4" id="KW-1185">Reference proteome</keyword>
<feature type="compositionally biased region" description="Basic and acidic residues" evidence="2">
    <location>
        <begin position="7"/>
        <end position="17"/>
    </location>
</feature>
<feature type="coiled-coil region" evidence="1">
    <location>
        <begin position="105"/>
        <end position="132"/>
    </location>
</feature>
<organism evidence="3 4">
    <name type="scientific">Lepraria neglecta</name>
    <dbReference type="NCBI Taxonomy" id="209136"/>
    <lineage>
        <taxon>Eukaryota</taxon>
        <taxon>Fungi</taxon>
        <taxon>Dikarya</taxon>
        <taxon>Ascomycota</taxon>
        <taxon>Pezizomycotina</taxon>
        <taxon>Lecanoromycetes</taxon>
        <taxon>OSLEUM clade</taxon>
        <taxon>Lecanoromycetidae</taxon>
        <taxon>Lecanorales</taxon>
        <taxon>Lecanorineae</taxon>
        <taxon>Stereocaulaceae</taxon>
        <taxon>Lepraria</taxon>
    </lineage>
</organism>
<reference evidence="3" key="1">
    <citation type="submission" date="2022-11" db="EMBL/GenBank/DDBJ databases">
        <title>Chromosomal genome sequence assembly and mating type (MAT) locus characterization of the leprose asexual lichenized fungus Lepraria neglecta (Nyl.) Erichsen.</title>
        <authorList>
            <person name="Allen J.L."/>
            <person name="Pfeffer B."/>
        </authorList>
    </citation>
    <scope>NUCLEOTIDE SEQUENCE</scope>
    <source>
        <strain evidence="3">Allen 5258</strain>
    </source>
</reference>
<dbReference type="Proteomes" id="UP001276659">
    <property type="component" value="Unassembled WGS sequence"/>
</dbReference>
<feature type="compositionally biased region" description="Polar residues" evidence="2">
    <location>
        <begin position="27"/>
        <end position="49"/>
    </location>
</feature>
<evidence type="ECO:0000256" key="1">
    <source>
        <dbReference type="SAM" id="Coils"/>
    </source>
</evidence>
<gene>
    <name evidence="3" type="ORF">OEA41_009350</name>
</gene>
<protein>
    <submittedName>
        <fullName evidence="3">Uncharacterized protein</fullName>
    </submittedName>
</protein>
<keyword evidence="1" id="KW-0175">Coiled coil</keyword>
<evidence type="ECO:0000313" key="4">
    <source>
        <dbReference type="Proteomes" id="UP001276659"/>
    </source>
</evidence>
<accession>A0AAD9Z267</accession>
<proteinExistence type="predicted"/>
<feature type="region of interest" description="Disordered" evidence="2">
    <location>
        <begin position="1"/>
        <end position="94"/>
    </location>
</feature>
<sequence>MTWLRRLSRDRASKGDQDLPTGAMPSRFNTNQEVQQSPPFKDTQYSSDFNSHDKLQSYRPSTAGDQGYNATPRGPITSGEDSHRPITSAMEPTPDPLTKAFNDAIRPYQDQIEELKNKLEDTTYQLQQLEDERADMHAWIDKRGLRADVPPSIAQAMNGEPTSAQTLNYQLDRKMTVLNHDLHRLQDSLSSHLPTATFATTLAQLIPSIEDLSQLPGGPPLAFELIIKLGGNLNSHGGDEGWNNEADASSRADFYTRLDDSMLDVVRARLAPNSREDPPWSVARDVKRLEKTGQFLRSKLGLQSYFPRSLEVMKRGEEV</sequence>